<evidence type="ECO:0000259" key="15">
    <source>
        <dbReference type="PROSITE" id="PS50011"/>
    </source>
</evidence>
<keyword evidence="8 14" id="KW-0547">Nucleotide-binding</keyword>
<keyword evidence="9 17" id="KW-0418">Kinase</keyword>
<dbReference type="PROSITE" id="PS50011">
    <property type="entry name" value="PROTEIN_KINASE_DOM"/>
    <property type="match status" value="2"/>
</dbReference>
<dbReference type="GO" id="GO:0035556">
    <property type="term" value="P:intracellular signal transduction"/>
    <property type="evidence" value="ECO:0007669"/>
    <property type="project" value="InterPro"/>
</dbReference>
<dbReference type="SMART" id="SM00220">
    <property type="entry name" value="S_TKc"/>
    <property type="match status" value="2"/>
</dbReference>
<reference evidence="17 18" key="1">
    <citation type="journal article" date="2017" name="PLoS Biol.">
        <title>The sea cucumber genome provides insights into morphological evolution and visceral regeneration.</title>
        <authorList>
            <person name="Zhang X."/>
            <person name="Sun L."/>
            <person name="Yuan J."/>
            <person name="Sun Y."/>
            <person name="Gao Y."/>
            <person name="Zhang L."/>
            <person name="Li S."/>
            <person name="Dai H."/>
            <person name="Hamel J.F."/>
            <person name="Liu C."/>
            <person name="Yu Y."/>
            <person name="Liu S."/>
            <person name="Lin W."/>
            <person name="Guo K."/>
            <person name="Jin S."/>
            <person name="Xu P."/>
            <person name="Storey K.B."/>
            <person name="Huan P."/>
            <person name="Zhang T."/>
            <person name="Zhou Y."/>
            <person name="Zhang J."/>
            <person name="Lin C."/>
            <person name="Li X."/>
            <person name="Xing L."/>
            <person name="Huo D."/>
            <person name="Sun M."/>
            <person name="Wang L."/>
            <person name="Mercier A."/>
            <person name="Li F."/>
            <person name="Yang H."/>
            <person name="Xiang J."/>
        </authorList>
    </citation>
    <scope>NUCLEOTIDE SEQUENCE [LARGE SCALE GENOMIC DNA]</scope>
    <source>
        <strain evidence="17">Shaxun</strain>
        <tissue evidence="17">Muscle</tissue>
    </source>
</reference>
<evidence type="ECO:0000256" key="14">
    <source>
        <dbReference type="PIRSR" id="PIRSR000606-51"/>
    </source>
</evidence>
<keyword evidence="4" id="KW-0723">Serine/threonine-protein kinase</keyword>
<dbReference type="GO" id="GO:0005524">
    <property type="term" value="F:ATP binding"/>
    <property type="evidence" value="ECO:0007669"/>
    <property type="project" value="UniProtKB-KW"/>
</dbReference>
<gene>
    <name evidence="17" type="ORF">BSL78_01795</name>
</gene>
<dbReference type="STRING" id="307972.A0A2G8LLU7"/>
<evidence type="ECO:0000256" key="6">
    <source>
        <dbReference type="ARBA" id="ARBA00022679"/>
    </source>
</evidence>
<dbReference type="PROSITE" id="PS00108">
    <property type="entry name" value="PROTEIN_KINASE_ST"/>
    <property type="match status" value="2"/>
</dbReference>
<keyword evidence="5" id="KW-0597">Phosphoprotein</keyword>
<evidence type="ECO:0000256" key="3">
    <source>
        <dbReference type="ARBA" id="ARBA00012513"/>
    </source>
</evidence>
<evidence type="ECO:0000256" key="10">
    <source>
        <dbReference type="ARBA" id="ARBA00022840"/>
    </source>
</evidence>
<comment type="caution">
    <text evidence="17">The sequence shown here is derived from an EMBL/GenBank/DDBJ whole genome shotgun (WGS) entry which is preliminary data.</text>
</comment>
<keyword evidence="18" id="KW-1185">Reference proteome</keyword>
<dbReference type="GO" id="GO:0000287">
    <property type="term" value="F:magnesium ion binding"/>
    <property type="evidence" value="ECO:0007669"/>
    <property type="project" value="InterPro"/>
</dbReference>
<feature type="active site" description="Proton acceptor" evidence="13">
    <location>
        <position position="324"/>
    </location>
</feature>
<evidence type="ECO:0000256" key="1">
    <source>
        <dbReference type="ARBA" id="ARBA00001946"/>
    </source>
</evidence>
<dbReference type="Proteomes" id="UP000230750">
    <property type="component" value="Unassembled WGS sequence"/>
</dbReference>
<dbReference type="SMART" id="SM00133">
    <property type="entry name" value="S_TK_X"/>
    <property type="match status" value="1"/>
</dbReference>
<comment type="catalytic activity">
    <reaction evidence="11">
        <text>L-threonyl-[protein] + ATP = O-phospho-L-threonyl-[protein] + ADP + H(+)</text>
        <dbReference type="Rhea" id="RHEA:46608"/>
        <dbReference type="Rhea" id="RHEA-COMP:11060"/>
        <dbReference type="Rhea" id="RHEA-COMP:11605"/>
        <dbReference type="ChEBI" id="CHEBI:15378"/>
        <dbReference type="ChEBI" id="CHEBI:30013"/>
        <dbReference type="ChEBI" id="CHEBI:30616"/>
        <dbReference type="ChEBI" id="CHEBI:61977"/>
        <dbReference type="ChEBI" id="CHEBI:456216"/>
        <dbReference type="EC" id="2.7.11.1"/>
    </reaction>
</comment>
<dbReference type="Gene3D" id="1.10.510.10">
    <property type="entry name" value="Transferase(Phosphotransferase) domain 1"/>
    <property type="match status" value="2"/>
</dbReference>
<feature type="domain" description="Protein kinase" evidence="15">
    <location>
        <begin position="1"/>
        <end position="163"/>
    </location>
</feature>
<feature type="active site" description="Proton acceptor" evidence="13">
    <location>
        <position position="30"/>
    </location>
</feature>
<evidence type="ECO:0000259" key="16">
    <source>
        <dbReference type="PROSITE" id="PS51285"/>
    </source>
</evidence>
<name>A0A2G8LLU7_STIJA</name>
<keyword evidence="10 14" id="KW-0067">ATP-binding</keyword>
<evidence type="ECO:0000256" key="12">
    <source>
        <dbReference type="ARBA" id="ARBA00048679"/>
    </source>
</evidence>
<comment type="catalytic activity">
    <reaction evidence="12">
        <text>L-seryl-[protein] + ATP = O-phospho-L-seryl-[protein] + ADP + H(+)</text>
        <dbReference type="Rhea" id="RHEA:17989"/>
        <dbReference type="Rhea" id="RHEA-COMP:9863"/>
        <dbReference type="Rhea" id="RHEA-COMP:11604"/>
        <dbReference type="ChEBI" id="CHEBI:15378"/>
        <dbReference type="ChEBI" id="CHEBI:29999"/>
        <dbReference type="ChEBI" id="CHEBI:30616"/>
        <dbReference type="ChEBI" id="CHEBI:83421"/>
        <dbReference type="ChEBI" id="CHEBI:456216"/>
        <dbReference type="EC" id="2.7.11.1"/>
    </reaction>
</comment>
<dbReference type="OrthoDB" id="63267at2759"/>
<organism evidence="17 18">
    <name type="scientific">Stichopus japonicus</name>
    <name type="common">Sea cucumber</name>
    <dbReference type="NCBI Taxonomy" id="307972"/>
    <lineage>
        <taxon>Eukaryota</taxon>
        <taxon>Metazoa</taxon>
        <taxon>Echinodermata</taxon>
        <taxon>Eleutherozoa</taxon>
        <taxon>Echinozoa</taxon>
        <taxon>Holothuroidea</taxon>
        <taxon>Aspidochirotacea</taxon>
        <taxon>Aspidochirotida</taxon>
        <taxon>Stichopodidae</taxon>
        <taxon>Apostichopus</taxon>
    </lineage>
</organism>
<dbReference type="PROSITE" id="PS51285">
    <property type="entry name" value="AGC_KINASE_CTER"/>
    <property type="match status" value="1"/>
</dbReference>
<feature type="domain" description="Protein kinase" evidence="15">
    <location>
        <begin position="169"/>
        <end position="465"/>
    </location>
</feature>
<dbReference type="PANTHER" id="PTHR24351">
    <property type="entry name" value="RIBOSOMAL PROTEIN S6 KINASE"/>
    <property type="match status" value="1"/>
</dbReference>
<dbReference type="AlphaFoldDB" id="A0A2G8LLU7"/>
<dbReference type="InterPro" id="IPR011009">
    <property type="entry name" value="Kinase-like_dom_sf"/>
</dbReference>
<dbReference type="SUPFAM" id="SSF56112">
    <property type="entry name" value="Protein kinase-like (PK-like)"/>
    <property type="match status" value="2"/>
</dbReference>
<dbReference type="GO" id="GO:0004674">
    <property type="term" value="F:protein serine/threonine kinase activity"/>
    <property type="evidence" value="ECO:0007669"/>
    <property type="project" value="UniProtKB-KW"/>
</dbReference>
<keyword evidence="7" id="KW-0677">Repeat</keyword>
<evidence type="ECO:0000256" key="9">
    <source>
        <dbReference type="ARBA" id="ARBA00022777"/>
    </source>
</evidence>
<dbReference type="EC" id="2.7.11.1" evidence="3"/>
<evidence type="ECO:0000256" key="13">
    <source>
        <dbReference type="PIRSR" id="PIRSR000606-50"/>
    </source>
</evidence>
<dbReference type="FunFam" id="1.10.510.10:FF:000010">
    <property type="entry name" value="Ribosomal protein S6 kinase"/>
    <property type="match status" value="1"/>
</dbReference>
<dbReference type="InterPro" id="IPR017892">
    <property type="entry name" value="Pkinase_C"/>
</dbReference>
<evidence type="ECO:0000256" key="5">
    <source>
        <dbReference type="ARBA" id="ARBA00022553"/>
    </source>
</evidence>
<dbReference type="PIRSF" id="PIRSF000606">
    <property type="entry name" value="Ribsml_S6_kin_2"/>
    <property type="match status" value="1"/>
</dbReference>
<evidence type="ECO:0000313" key="17">
    <source>
        <dbReference type="EMBL" id="PIK61236.1"/>
    </source>
</evidence>
<dbReference type="FunFam" id="1.10.510.10:FF:001170">
    <property type="entry name" value="Ribosomal protein S6 kinase alpha-1"/>
    <property type="match status" value="1"/>
</dbReference>
<accession>A0A2G8LLU7</accession>
<dbReference type="GO" id="GO:0106310">
    <property type="term" value="F:protein serine kinase activity"/>
    <property type="evidence" value="ECO:0007669"/>
    <property type="project" value="RHEA"/>
</dbReference>
<comment type="cofactor">
    <cofactor evidence="1">
        <name>Mg(2+)</name>
        <dbReference type="ChEBI" id="CHEBI:18420"/>
    </cofactor>
</comment>
<dbReference type="EMBL" id="MRZV01000037">
    <property type="protein sequence ID" value="PIK61236.1"/>
    <property type="molecule type" value="Genomic_DNA"/>
</dbReference>
<evidence type="ECO:0000256" key="7">
    <source>
        <dbReference type="ARBA" id="ARBA00022737"/>
    </source>
</evidence>
<evidence type="ECO:0000313" key="18">
    <source>
        <dbReference type="Proteomes" id="UP000230750"/>
    </source>
</evidence>
<feature type="domain" description="AGC-kinase C-terminal" evidence="16">
    <location>
        <begin position="164"/>
        <end position="233"/>
    </location>
</feature>
<dbReference type="InterPro" id="IPR016239">
    <property type="entry name" value="Ribosomal_S6_kinase_II"/>
</dbReference>
<proteinExistence type="inferred from homology"/>
<keyword evidence="6" id="KW-0808">Transferase</keyword>
<dbReference type="InterPro" id="IPR008271">
    <property type="entry name" value="Ser/Thr_kinase_AS"/>
</dbReference>
<dbReference type="Pfam" id="PF00433">
    <property type="entry name" value="Pkinase_C"/>
    <property type="match status" value="1"/>
</dbReference>
<evidence type="ECO:0000256" key="4">
    <source>
        <dbReference type="ARBA" id="ARBA00022527"/>
    </source>
</evidence>
<feature type="binding site" evidence="14">
    <location>
        <position position="251"/>
    </location>
    <ligand>
        <name>ATP</name>
        <dbReference type="ChEBI" id="CHEBI:30616"/>
    </ligand>
</feature>
<dbReference type="InterPro" id="IPR000719">
    <property type="entry name" value="Prot_kinase_dom"/>
</dbReference>
<comment type="similarity">
    <text evidence="2">Belongs to the protein kinase superfamily. AGC Ser/Thr protein kinase family. S6 kinase subfamily.</text>
</comment>
<dbReference type="Pfam" id="PF00069">
    <property type="entry name" value="Pkinase"/>
    <property type="match status" value="2"/>
</dbReference>
<evidence type="ECO:0000256" key="8">
    <source>
        <dbReference type="ARBA" id="ARBA00022741"/>
    </source>
</evidence>
<dbReference type="InterPro" id="IPR000961">
    <property type="entry name" value="AGC-kinase_C"/>
</dbReference>
<evidence type="ECO:0000256" key="11">
    <source>
        <dbReference type="ARBA" id="ARBA00047899"/>
    </source>
</evidence>
<evidence type="ECO:0000256" key="2">
    <source>
        <dbReference type="ARBA" id="ARBA00009804"/>
    </source>
</evidence>
<sequence>MFTEEDVKFYLAELALALDHLHSLGIIYRDLKPENILLDAKGHLKLTDFGLSKESLDNSKTYSFCGTVEYMAPEVVNRKGHTTAADWWSFGVLMYELLTGSLPFQASHRKETMEMILKAKLGMPQFLSPQAQSLLRALFKRNPMNRLGAAANGVEDIKKHAFFASINWEKLMKRESEPPFKPAVIAADSTFYFDREFTSRTPRDSPGLPPSPSAHQLFKGFSYVAPILSDDGKASSVAHTRHTSKEQHHVKNARKTSILEEYELKEVFDDGQRVHMVMELMKGGELLDRVIKQKCLSEREACEIMLVVTDTVAYLHKQGVVHRDLKPSNILYANETYDPKCLKLGDFGFATQMRAENGLLMTPCYTANFVAPEVLKRQGYDAACDVWSLGVILYTLLAGYTPFVNRPEDSGQMILDRIQEGKYHSMQGGNWDNVSNLAKDLIKKMLHVDPYQRPDSALVLNHQWFQTREKLSQNRLTAQDYQQVKGAVKATYSALNQAPNLNPLEPVTASVLAQRRKQKKSSSTTL</sequence>
<protein>
    <recommendedName>
        <fullName evidence="3">non-specific serine/threonine protein kinase</fullName>
        <ecNumber evidence="3">2.7.11.1</ecNumber>
    </recommendedName>
</protein>